<evidence type="ECO:0000256" key="3">
    <source>
        <dbReference type="ARBA" id="ARBA00022723"/>
    </source>
</evidence>
<dbReference type="InterPro" id="IPR019973">
    <property type="entry name" value="Flap_endonuc_arc"/>
</dbReference>
<feature type="binding site" evidence="10">
    <location>
        <position position="175"/>
    </location>
    <ligand>
        <name>Mg(2+)</name>
        <dbReference type="ChEBI" id="CHEBI:18420"/>
        <label>2</label>
    </ligand>
</feature>
<comment type="cofactor">
    <cofactor evidence="10">
        <name>Mg(2+)</name>
        <dbReference type="ChEBI" id="CHEBI:18420"/>
    </cofactor>
    <text evidence="10">Binds 2 magnesium ions per subunit. They probably participate in the reaction catalyzed by the enzyme. May bind an additional third magnesium ion after substrate binding.</text>
</comment>
<dbReference type="Gene3D" id="1.10.150.20">
    <property type="entry name" value="5' to 3' exonuclease, C-terminal subdomain"/>
    <property type="match status" value="1"/>
</dbReference>
<feature type="domain" description="XPG-I" evidence="11">
    <location>
        <begin position="140"/>
        <end position="221"/>
    </location>
</feature>
<keyword evidence="8 10" id="KW-0460">Magnesium</keyword>
<dbReference type="GO" id="GO:0008409">
    <property type="term" value="F:5'-3' exonuclease activity"/>
    <property type="evidence" value="ECO:0007669"/>
    <property type="project" value="UniProtKB-UniRule"/>
</dbReference>
<protein>
    <recommendedName>
        <fullName evidence="10">Flap endonuclease 1</fullName>
        <shortName evidence="10">FEN-1</shortName>
        <ecNumber evidence="10">3.1.-.-</ecNumber>
    </recommendedName>
    <alternativeName>
        <fullName evidence="10">Flap structure-specific endonuclease 1</fullName>
    </alternativeName>
</protein>
<keyword evidence="9 10" id="KW-0234">DNA repair</keyword>
<feature type="region of interest" description="N-domain" evidence="10">
    <location>
        <begin position="1"/>
        <end position="98"/>
    </location>
</feature>
<evidence type="ECO:0000256" key="10">
    <source>
        <dbReference type="HAMAP-Rule" id="MF_00614"/>
    </source>
</evidence>
<dbReference type="Pfam" id="PF00867">
    <property type="entry name" value="XPG_I"/>
    <property type="match status" value="1"/>
</dbReference>
<comment type="caution">
    <text evidence="13">The sequence shown here is derived from an EMBL/GenBank/DDBJ whole genome shotgun (WGS) entry which is preliminary data.</text>
</comment>
<dbReference type="GO" id="GO:0000287">
    <property type="term" value="F:magnesium ion binding"/>
    <property type="evidence" value="ECO:0007669"/>
    <property type="project" value="UniProtKB-UniRule"/>
</dbReference>
<keyword evidence="5 10" id="KW-0227">DNA damage</keyword>
<evidence type="ECO:0000256" key="8">
    <source>
        <dbReference type="ARBA" id="ARBA00022842"/>
    </source>
</evidence>
<keyword evidence="3 10" id="KW-0479">Metal-binding</keyword>
<evidence type="ECO:0000256" key="2">
    <source>
        <dbReference type="ARBA" id="ARBA00022722"/>
    </source>
</evidence>
<dbReference type="InterPro" id="IPR006085">
    <property type="entry name" value="XPG_DNA_repair_N"/>
</dbReference>
<dbReference type="GO" id="GO:0006281">
    <property type="term" value="P:DNA repair"/>
    <property type="evidence" value="ECO:0007669"/>
    <property type="project" value="UniProtKB-UniRule"/>
</dbReference>
<dbReference type="GO" id="GO:0043137">
    <property type="term" value="P:DNA replication, removal of RNA primer"/>
    <property type="evidence" value="ECO:0007669"/>
    <property type="project" value="UniProtKB-UniRule"/>
</dbReference>
<dbReference type="GO" id="GO:0017108">
    <property type="term" value="F:5'-flap endonuclease activity"/>
    <property type="evidence" value="ECO:0007669"/>
    <property type="project" value="UniProtKB-UniRule"/>
</dbReference>
<dbReference type="EMBL" id="JAGVWB010000002">
    <property type="protein sequence ID" value="MBS3057819.1"/>
    <property type="molecule type" value="Genomic_DNA"/>
</dbReference>
<reference evidence="14" key="3">
    <citation type="submission" date="2021-05" db="EMBL/GenBank/DDBJ databases">
        <title>Protein family content uncovers lineage relationships and bacterial pathway maintenance mechanisms in DPANN archaea.</title>
        <authorList>
            <person name="Castelle C.J."/>
            <person name="Meheust R."/>
            <person name="Jaffe A.L."/>
            <person name="Seitz K."/>
            <person name="Gong X."/>
            <person name="Baker B.J."/>
            <person name="Banfield J.F."/>
        </authorList>
    </citation>
    <scope>NUCLEOTIDE SEQUENCE</scope>
    <source>
        <strain evidence="14">RIFCSPLOWO2_01_FULL_43_13</strain>
    </source>
</reference>
<comment type="similarity">
    <text evidence="10">Belongs to the XPG/RAD2 endonuclease family. FEN1 subfamily.</text>
</comment>
<comment type="caution">
    <text evidence="10">Lacks conserved residue(s) required for the propagation of feature annotation.</text>
</comment>
<sequence>MGTAIGELLERQNIELDFLAGKTVGVDSYNIIYQFLSSIRGSDGTPLMDSEGNVTSHLTGILYRTANLFEKGIKPVFVFDGKPHKLKAETIKKRHEIRTEAIAKHEKALKEGDLEQARKFGSRALKLTEPMLKDARELIQALGFPIVEAPMEGEAQISVMCSNGVLYGAASQDYDCLLFGAPKVFRNIAVTGKRKVPEKNYYVDISPEFIDLKKNLEALGISRQKLVWLGILIGTDFNEKFPRIGPKTALKLVKESGSFESVCEKAKFRPEFDYKEVEEIFLKPQASEEFKIEFKAPNSEKVLEFLCEKHDFSRERVESVLKKLGQKASEKGSQQSLSAWFK</sequence>
<dbReference type="InterPro" id="IPR036279">
    <property type="entry name" value="5-3_exonuclease_C_sf"/>
</dbReference>
<accession>A0A7J4JV50</accession>
<keyword evidence="7 10" id="KW-0269">Exonuclease</keyword>
<dbReference type="FunFam" id="3.40.50.1010:FF:000016">
    <property type="entry name" value="Flap endonuclease 1"/>
    <property type="match status" value="1"/>
</dbReference>
<feature type="domain" description="XPG N-terminal" evidence="12">
    <location>
        <begin position="1"/>
        <end position="101"/>
    </location>
</feature>
<gene>
    <name evidence="10 13" type="primary">fen</name>
    <name evidence="13" type="ORF">HA222_02980</name>
    <name evidence="14" type="ORF">J4478_00270</name>
</gene>
<dbReference type="HAMAP" id="MF_00614">
    <property type="entry name" value="Fen"/>
    <property type="match status" value="1"/>
</dbReference>
<dbReference type="SUPFAM" id="SSF47807">
    <property type="entry name" value="5' to 3' exonuclease, C-terminal subdomain"/>
    <property type="match status" value="1"/>
</dbReference>
<proteinExistence type="inferred from homology"/>
<reference evidence="13" key="1">
    <citation type="journal article" date="2020" name="bioRxiv">
        <title>A rank-normalized archaeal taxonomy based on genome phylogeny resolves widespread incomplete and uneven classifications.</title>
        <authorList>
            <person name="Rinke C."/>
            <person name="Chuvochina M."/>
            <person name="Mussig A.J."/>
            <person name="Chaumeil P.-A."/>
            <person name="Waite D.W."/>
            <person name="Whitman W.B."/>
            <person name="Parks D.H."/>
            <person name="Hugenholtz P."/>
        </authorList>
    </citation>
    <scope>NUCLEOTIDE SEQUENCE</scope>
    <source>
        <strain evidence="13">UBA10191</strain>
    </source>
</reference>
<evidence type="ECO:0000256" key="7">
    <source>
        <dbReference type="ARBA" id="ARBA00022839"/>
    </source>
</evidence>
<organism evidence="13 15">
    <name type="scientific">Candidatus Iainarchaeum sp</name>
    <dbReference type="NCBI Taxonomy" id="3101447"/>
    <lineage>
        <taxon>Archaea</taxon>
        <taxon>Candidatus Iainarchaeota</taxon>
        <taxon>Candidatus Iainarchaeia</taxon>
        <taxon>Candidatus Iainarchaeales</taxon>
        <taxon>Candidatus Iainarchaeaceae</taxon>
        <taxon>Candidatus Iainarchaeum</taxon>
    </lineage>
</organism>
<dbReference type="Pfam" id="PF00752">
    <property type="entry name" value="XPG_N"/>
    <property type="match status" value="1"/>
</dbReference>
<feature type="binding site" evidence="10">
    <location>
        <position position="152"/>
    </location>
    <ligand>
        <name>Mg(2+)</name>
        <dbReference type="ChEBI" id="CHEBI:18420"/>
        <label>1</label>
    </ligand>
</feature>
<evidence type="ECO:0000256" key="5">
    <source>
        <dbReference type="ARBA" id="ARBA00022763"/>
    </source>
</evidence>
<feature type="binding site" evidence="10">
    <location>
        <position position="154"/>
    </location>
    <ligand>
        <name>Mg(2+)</name>
        <dbReference type="ChEBI" id="CHEBI:18420"/>
        <label>1</label>
    </ligand>
</feature>
<dbReference type="GO" id="GO:0003677">
    <property type="term" value="F:DNA binding"/>
    <property type="evidence" value="ECO:0007669"/>
    <property type="project" value="UniProtKB-UniRule"/>
</dbReference>
<evidence type="ECO:0000313" key="14">
    <source>
        <dbReference type="EMBL" id="MBS3057819.1"/>
    </source>
</evidence>
<keyword evidence="4 10" id="KW-0255">Endonuclease</keyword>
<dbReference type="PRINTS" id="PR00853">
    <property type="entry name" value="XPGRADSUPER"/>
</dbReference>
<dbReference type="InterPro" id="IPR006084">
    <property type="entry name" value="XPG/Rad2"/>
</dbReference>
<dbReference type="InterPro" id="IPR023426">
    <property type="entry name" value="Flap_endonuc"/>
</dbReference>
<evidence type="ECO:0000256" key="1">
    <source>
        <dbReference type="ARBA" id="ARBA00022705"/>
    </source>
</evidence>
<dbReference type="Proteomes" id="UP000590964">
    <property type="component" value="Unassembled WGS sequence"/>
</dbReference>
<dbReference type="Gene3D" id="3.40.50.1010">
    <property type="entry name" value="5'-nuclease"/>
    <property type="match status" value="1"/>
</dbReference>
<dbReference type="InterPro" id="IPR006086">
    <property type="entry name" value="XPG-I_dom"/>
</dbReference>
<evidence type="ECO:0000256" key="9">
    <source>
        <dbReference type="ARBA" id="ARBA00023204"/>
    </source>
</evidence>
<keyword evidence="2 10" id="KW-0540">Nuclease</keyword>
<dbReference type="EC" id="3.1.-.-" evidence="10"/>
<dbReference type="PANTHER" id="PTHR11081:SF9">
    <property type="entry name" value="FLAP ENDONUCLEASE 1"/>
    <property type="match status" value="1"/>
</dbReference>
<dbReference type="SUPFAM" id="SSF88723">
    <property type="entry name" value="PIN domain-like"/>
    <property type="match status" value="1"/>
</dbReference>
<evidence type="ECO:0000313" key="13">
    <source>
        <dbReference type="EMBL" id="HIH21598.1"/>
    </source>
</evidence>
<comment type="function">
    <text evidence="10">Structure-specific nuclease with 5'-flap endonuclease and 5'-3' exonuclease activities involved in DNA replication and repair. During DNA replication, cleaves the 5'-overhanging flap structure that is generated by displacement synthesis when DNA polymerase encounters the 5'-end of a downstream Okazaki fragment. Binds the unpaired 3'-DNA end and kinks the DNA to facilitate 5' cleavage specificity. Cleaves one nucleotide into the double-stranded DNA from the junction in flap DNA, leaving a nick for ligation. Also involved in the base excision repair (BER) pathway. Acts as a genome stabilization factor that prevents flaps from equilibrating into structurs that lead to duplications and deletions. Also possesses 5'-3' exonuclease activity on nicked or gapped double-stranded DNA.</text>
</comment>
<feature type="binding site" evidence="10">
    <location>
        <position position="27"/>
    </location>
    <ligand>
        <name>Mg(2+)</name>
        <dbReference type="ChEBI" id="CHEBI:18420"/>
        <label>1</label>
    </ligand>
</feature>
<evidence type="ECO:0000256" key="6">
    <source>
        <dbReference type="ARBA" id="ARBA00022801"/>
    </source>
</evidence>
<dbReference type="NCBIfam" id="TIGR03674">
    <property type="entry name" value="fen_arch"/>
    <property type="match status" value="1"/>
</dbReference>
<dbReference type="PROSITE" id="PS00841">
    <property type="entry name" value="XPG_1"/>
    <property type="match status" value="1"/>
</dbReference>
<dbReference type="SMART" id="SM00485">
    <property type="entry name" value="XPGN"/>
    <property type="match status" value="1"/>
</dbReference>
<evidence type="ECO:0000313" key="15">
    <source>
        <dbReference type="Proteomes" id="UP000590964"/>
    </source>
</evidence>
<feature type="binding site" evidence="10">
    <location>
        <position position="173"/>
    </location>
    <ligand>
        <name>Mg(2+)</name>
        <dbReference type="ChEBI" id="CHEBI:18420"/>
        <label>2</label>
    </ligand>
</feature>
<feature type="binding site" evidence="10">
    <location>
        <position position="80"/>
    </location>
    <ligand>
        <name>Mg(2+)</name>
        <dbReference type="ChEBI" id="CHEBI:18420"/>
        <label>1</label>
    </ligand>
</feature>
<dbReference type="AlphaFoldDB" id="A0A7J4JV50"/>
<dbReference type="InterPro" id="IPR029060">
    <property type="entry name" value="PIN-like_dom_sf"/>
</dbReference>
<evidence type="ECO:0000256" key="4">
    <source>
        <dbReference type="ARBA" id="ARBA00022759"/>
    </source>
</evidence>
<dbReference type="SMART" id="SM00484">
    <property type="entry name" value="XPGI"/>
    <property type="match status" value="1"/>
</dbReference>
<keyword evidence="6 10" id="KW-0378">Hydrolase</keyword>
<evidence type="ECO:0000259" key="12">
    <source>
        <dbReference type="SMART" id="SM00485"/>
    </source>
</evidence>
<reference evidence="14" key="2">
    <citation type="submission" date="2021-03" db="EMBL/GenBank/DDBJ databases">
        <authorList>
            <person name="Jaffe A."/>
        </authorList>
    </citation>
    <scope>NUCLEOTIDE SEQUENCE</scope>
    <source>
        <strain evidence="14">RIFCSPLOWO2_01_FULL_43_13</strain>
    </source>
</reference>
<dbReference type="Proteomes" id="UP000680185">
    <property type="component" value="Unassembled WGS sequence"/>
</dbReference>
<dbReference type="InterPro" id="IPR019974">
    <property type="entry name" value="XPG_CS"/>
</dbReference>
<dbReference type="PANTHER" id="PTHR11081">
    <property type="entry name" value="FLAP ENDONUCLEASE FAMILY MEMBER"/>
    <property type="match status" value="1"/>
</dbReference>
<dbReference type="EMBL" id="DUFW01000048">
    <property type="protein sequence ID" value="HIH21598.1"/>
    <property type="molecule type" value="Genomic_DNA"/>
</dbReference>
<name>A0A7J4JV50_9ARCH</name>
<keyword evidence="1 10" id="KW-0235">DNA replication</keyword>
<evidence type="ECO:0000259" key="11">
    <source>
        <dbReference type="SMART" id="SM00484"/>
    </source>
</evidence>
<feature type="binding site" evidence="10">
    <location>
        <position position="236"/>
    </location>
    <ligand>
        <name>Mg(2+)</name>
        <dbReference type="ChEBI" id="CHEBI:18420"/>
        <label>2</label>
    </ligand>
</feature>
<dbReference type="CDD" id="cd09867">
    <property type="entry name" value="PIN_FEN1"/>
    <property type="match status" value="1"/>
</dbReference>
<feature type="region of interest" description="Interaction with PCNA" evidence="10">
    <location>
        <begin position="333"/>
        <end position="341"/>
    </location>
</feature>
<comment type="subunit">
    <text evidence="10">Interacts with PCNA. PCNA stimulates the nuclease activity without altering cleavage specificity.</text>
</comment>